<reference evidence="1 3" key="1">
    <citation type="journal article" date="2014" name="PLoS Genet.">
        <title>The Genome of Spironucleus salmonicida Highlights a Fish Pathogen Adapted to Fluctuating Environments.</title>
        <authorList>
            <person name="Xu F."/>
            <person name="Jerlstrom-Hultqvist J."/>
            <person name="Einarsson E."/>
            <person name="Astvaldsson A."/>
            <person name="Svard S.G."/>
            <person name="Andersson J.O."/>
        </authorList>
    </citation>
    <scope>NUCLEOTIDE SEQUENCE</scope>
    <source>
        <strain evidence="3">ATCC 50377</strain>
    </source>
</reference>
<dbReference type="EMBL" id="AUWU02000004">
    <property type="protein sequence ID" value="KAH0573958.1"/>
    <property type="molecule type" value="Genomic_DNA"/>
</dbReference>
<dbReference type="EMBL" id="AUWU02000004">
    <property type="protein sequence ID" value="KAH0573942.1"/>
    <property type="molecule type" value="Genomic_DNA"/>
</dbReference>
<evidence type="ECO:0000313" key="2">
    <source>
        <dbReference type="EMBL" id="EST48371.1"/>
    </source>
</evidence>
<evidence type="ECO:0000313" key="3">
    <source>
        <dbReference type="EMBL" id="KAH0573942.1"/>
    </source>
</evidence>
<evidence type="ECO:0000313" key="1">
    <source>
        <dbReference type="EMBL" id="EST48297.1"/>
    </source>
</evidence>
<dbReference type="AlphaFoldDB" id="V6LUJ5"/>
<sequence length="77" mass="8410">MRKRRLHALHQKSIQSIPSPPDLAIDDDLMSLIENLVPTQVFTACTGAQESAISFARPGSLVGCPSRASYQEEDLAE</sequence>
<evidence type="ECO:0000313" key="4">
    <source>
        <dbReference type="EMBL" id="KAH0573958.1"/>
    </source>
</evidence>
<evidence type="ECO:0000313" key="5">
    <source>
        <dbReference type="Proteomes" id="UP000018208"/>
    </source>
</evidence>
<organism evidence="1">
    <name type="scientific">Spironucleus salmonicida</name>
    <dbReference type="NCBI Taxonomy" id="348837"/>
    <lineage>
        <taxon>Eukaryota</taxon>
        <taxon>Metamonada</taxon>
        <taxon>Diplomonadida</taxon>
        <taxon>Hexamitidae</taxon>
        <taxon>Hexamitinae</taxon>
        <taxon>Spironucleus</taxon>
    </lineage>
</organism>
<dbReference type="EMBL" id="KI545993">
    <property type="protein sequence ID" value="EST48297.1"/>
    <property type="molecule type" value="Genomic_DNA"/>
</dbReference>
<protein>
    <submittedName>
        <fullName evidence="1">Uncharacterized protein</fullName>
    </submittedName>
</protein>
<dbReference type="VEuPathDB" id="GiardiaDB:SS50377_23893"/>
<name>V6LUJ5_9EUKA</name>
<accession>V6LUJ5</accession>
<keyword evidence="5" id="KW-1185">Reference proteome</keyword>
<reference evidence="3" key="2">
    <citation type="submission" date="2020-12" db="EMBL/GenBank/DDBJ databases">
        <title>New Spironucleus salmonicida genome in near-complete chromosomes.</title>
        <authorList>
            <person name="Xu F."/>
            <person name="Kurt Z."/>
            <person name="Jimenez-Gonzalez A."/>
            <person name="Astvaldsson A."/>
            <person name="Andersson J.O."/>
            <person name="Svard S.G."/>
        </authorList>
    </citation>
    <scope>NUCLEOTIDE SEQUENCE</scope>
    <source>
        <strain evidence="3">ATCC 50377</strain>
    </source>
</reference>
<proteinExistence type="predicted"/>
<dbReference type="VEuPathDB" id="GiardiaDB:SS50377_23877"/>
<gene>
    <name evidence="2" type="ORF">SS50377_11470</name>
    <name evidence="1" type="ORF">SS50377_11496</name>
    <name evidence="3" type="ORF">SS50377_23877</name>
    <name evidence="4" type="ORF">SS50377_23893</name>
</gene>
<dbReference type="EMBL" id="KI545990">
    <property type="protein sequence ID" value="EST48371.1"/>
    <property type="molecule type" value="Genomic_DNA"/>
</dbReference>
<dbReference type="Proteomes" id="UP000018208">
    <property type="component" value="Unassembled WGS sequence"/>
</dbReference>